<dbReference type="Gene3D" id="1.10.1240.40">
    <property type="entry name" value="ENT domain"/>
    <property type="match status" value="1"/>
</dbReference>
<accession>A0A813TR17</accession>
<organism evidence="5 6">
    <name type="scientific">Adineta ricciae</name>
    <name type="common">Rotifer</name>
    <dbReference type="NCBI Taxonomy" id="249248"/>
    <lineage>
        <taxon>Eukaryota</taxon>
        <taxon>Metazoa</taxon>
        <taxon>Spiralia</taxon>
        <taxon>Gnathifera</taxon>
        <taxon>Rotifera</taxon>
        <taxon>Eurotatoria</taxon>
        <taxon>Bdelloidea</taxon>
        <taxon>Adinetida</taxon>
        <taxon>Adinetidae</taxon>
        <taxon>Adineta</taxon>
    </lineage>
</organism>
<dbReference type="EMBL" id="CAJNOJ010000015">
    <property type="protein sequence ID" value="CAF0815235.1"/>
    <property type="molecule type" value="Genomic_DNA"/>
</dbReference>
<feature type="compositionally biased region" description="Low complexity" evidence="3">
    <location>
        <begin position="861"/>
        <end position="877"/>
    </location>
</feature>
<evidence type="ECO:0000256" key="3">
    <source>
        <dbReference type="SAM" id="MobiDB-lite"/>
    </source>
</evidence>
<dbReference type="SMART" id="SM01191">
    <property type="entry name" value="ENT"/>
    <property type="match status" value="1"/>
</dbReference>
<dbReference type="PANTHER" id="PTHR16500:SF3">
    <property type="entry name" value="BRCA2-INTERACTING TRANSCRIPTIONAL REPRESSOR EMSY"/>
    <property type="match status" value="1"/>
</dbReference>
<feature type="compositionally biased region" description="Polar residues" evidence="3">
    <location>
        <begin position="794"/>
        <end position="816"/>
    </location>
</feature>
<dbReference type="PANTHER" id="PTHR16500">
    <property type="entry name" value="BRCA2-INTERACTING TRANSCRIPTIONAL REPRESSOR EMSY"/>
    <property type="match status" value="1"/>
</dbReference>
<feature type="compositionally biased region" description="Low complexity" evidence="3">
    <location>
        <begin position="408"/>
        <end position="427"/>
    </location>
</feature>
<dbReference type="AlphaFoldDB" id="A0A813TR17"/>
<evidence type="ECO:0000313" key="5">
    <source>
        <dbReference type="EMBL" id="CAF0815235.1"/>
    </source>
</evidence>
<comment type="subcellular location">
    <subcellularLocation>
        <location evidence="1">Nucleus</location>
    </subcellularLocation>
</comment>
<name>A0A813TR17_ADIRI</name>
<gene>
    <name evidence="5" type="ORF">EDS130_LOCUS5563</name>
</gene>
<dbReference type="GO" id="GO:0006355">
    <property type="term" value="P:regulation of DNA-templated transcription"/>
    <property type="evidence" value="ECO:0007669"/>
    <property type="project" value="InterPro"/>
</dbReference>
<dbReference type="InterPro" id="IPR036142">
    <property type="entry name" value="ENT_dom-like_sf"/>
</dbReference>
<feature type="region of interest" description="Disordered" evidence="3">
    <location>
        <begin position="616"/>
        <end position="639"/>
    </location>
</feature>
<evidence type="ECO:0000256" key="2">
    <source>
        <dbReference type="ARBA" id="ARBA00023242"/>
    </source>
</evidence>
<keyword evidence="2" id="KW-0539">Nucleus</keyword>
<evidence type="ECO:0000259" key="4">
    <source>
        <dbReference type="PROSITE" id="PS51138"/>
    </source>
</evidence>
<feature type="region of interest" description="Disordered" evidence="3">
    <location>
        <begin position="290"/>
        <end position="319"/>
    </location>
</feature>
<feature type="compositionally biased region" description="Polar residues" evidence="3">
    <location>
        <begin position="885"/>
        <end position="900"/>
    </location>
</feature>
<dbReference type="OrthoDB" id="10035579at2759"/>
<dbReference type="InterPro" id="IPR005491">
    <property type="entry name" value="ENT_dom"/>
</dbReference>
<feature type="region of interest" description="Disordered" evidence="3">
    <location>
        <begin position="399"/>
        <end position="427"/>
    </location>
</feature>
<feature type="region of interest" description="Disordered" evidence="3">
    <location>
        <begin position="492"/>
        <end position="518"/>
    </location>
</feature>
<feature type="domain" description="ENT" evidence="4">
    <location>
        <begin position="10"/>
        <end position="94"/>
    </location>
</feature>
<sequence>MEHETLQRRSMATIKNMGVNSYSQIIAAFRAQGDLTEDQSNILPVLQNTLGISRERHTAEIKRALYDEQLTEIATSINSSSDTANWEVEAGSNCPTVVHRPPDTNNVQLAEQLLQTTPPSSIIQHKKQFTKANLSHDLQQLLNDEKKHNGIINATQQQQTQTNTVAKPNFNNTDITTSKVVRLVRAKQATKPKTSLDTLIEVVQKELLRVNGQSQSISLPPSSPLQIRSFTSPKLQNRISQANINPHRSYMSSILPSSHPGSLTSQSNHSFKITRKRGLPNYNAVKHLSSFQQRNRSFTNDEDDNDYAEHHHSEDGPENIEDIVRDVVDALVAKTIVNTAPYVVNMLTAIPNHRNGSSTESKLATSTINAYNTSATKSQGTMSKSDYYRNDFTVLSSTTNDLRHSVQQTSPLKSQSMSSSQQQPQLHHPQLIIQPTTSAPLSTMQGTTAPTLFVAPRILNFQTVVPKPTANIQIGNTKIILVSPSNITQHLPHPTTPIPSTTTSTIPQQQQQQQQSSPVKVVKFTTTNNSNPSNTNSLAARSTNLPLNTTQTSTLTLPKNVQIVIPSQSPSTIQLTRTHNDDANKSLPTTIRPITTVPVTLTTCTVDQIPQAAQEVTISATPTSSPPSTANTSDMQQQQTSLVLNADNSGSSSVVLQQQQSSPSVLNVTTARTSPTNDETIKSVAVNFQSQPQQIQRPPSTHGPMIYRMTSVNPNVPVFRVRATTAPTSTTVLNKSIKADPKPISVATTSSMCYEPKSTHNTSTAGGSVSVLACFKTTKKRNKERAIMPRPSATDLNDASNDLQQRSSTPANSNNVSVVLTSDISNSNSSPDYRQHVCLVQQTSLSSTFSDDIPSNALSLSSQEQTNDTTTSSSNSTPIARSHSIEINSIKGITTPNVSRAPSPLHSTPKPFTEDKSMQYIHQNSTKEYDPMETTSDSESKKRYNHDDSWTVIADSLLRDIFTHDVFHTFDGDCQQNLSTEFTLIQTNLASGKILSKDALIDSVLDVKRKVFDNDSLKASEDNMDKLFQYFQTELAERCDETNESKRFRQE</sequence>
<dbReference type="GO" id="GO:0005654">
    <property type="term" value="C:nucleoplasm"/>
    <property type="evidence" value="ECO:0007669"/>
    <property type="project" value="TreeGrafter"/>
</dbReference>
<evidence type="ECO:0000313" key="6">
    <source>
        <dbReference type="Proteomes" id="UP000663852"/>
    </source>
</evidence>
<dbReference type="PROSITE" id="PS51138">
    <property type="entry name" value="ENT"/>
    <property type="match status" value="1"/>
</dbReference>
<comment type="caution">
    <text evidence="5">The sequence shown here is derived from an EMBL/GenBank/DDBJ whole genome shotgun (WGS) entry which is preliminary data.</text>
</comment>
<feature type="compositionally biased region" description="Low complexity" evidence="3">
    <location>
        <begin position="617"/>
        <end position="633"/>
    </location>
</feature>
<reference evidence="5" key="1">
    <citation type="submission" date="2021-02" db="EMBL/GenBank/DDBJ databases">
        <authorList>
            <person name="Nowell W R."/>
        </authorList>
    </citation>
    <scope>NUCLEOTIDE SEQUENCE</scope>
</reference>
<proteinExistence type="predicted"/>
<feature type="compositionally biased region" description="Low complexity" evidence="3">
    <location>
        <begin position="498"/>
        <end position="518"/>
    </location>
</feature>
<evidence type="ECO:0000256" key="1">
    <source>
        <dbReference type="ARBA" id="ARBA00004123"/>
    </source>
</evidence>
<protein>
    <recommendedName>
        <fullName evidence="4">ENT domain-containing protein</fullName>
    </recommendedName>
</protein>
<dbReference type="Proteomes" id="UP000663852">
    <property type="component" value="Unassembled WGS sequence"/>
</dbReference>
<dbReference type="SUPFAM" id="SSF158639">
    <property type="entry name" value="ENT-like"/>
    <property type="match status" value="1"/>
</dbReference>
<feature type="region of interest" description="Disordered" evidence="3">
    <location>
        <begin position="780"/>
        <end position="816"/>
    </location>
</feature>
<dbReference type="Pfam" id="PF03735">
    <property type="entry name" value="ENT"/>
    <property type="match status" value="1"/>
</dbReference>
<feature type="region of interest" description="Disordered" evidence="3">
    <location>
        <begin position="860"/>
        <end position="943"/>
    </location>
</feature>
<dbReference type="InterPro" id="IPR033482">
    <property type="entry name" value="EMSY"/>
</dbReference>